<feature type="transmembrane region" description="Helical" evidence="1">
    <location>
        <begin position="53"/>
        <end position="76"/>
    </location>
</feature>
<comment type="caution">
    <text evidence="2">The sequence shown here is derived from an EMBL/GenBank/DDBJ whole genome shotgun (WGS) entry which is preliminary data.</text>
</comment>
<dbReference type="RefSeq" id="WP_023496017.1">
    <property type="nucleotide sequence ID" value="NZ_AYLO01000123.1"/>
</dbReference>
<name>V5BYG5_9GAMM</name>
<organism evidence="2 3">
    <name type="scientific">Methyloglobulus morosus KoM1</name>
    <dbReference type="NCBI Taxonomy" id="1116472"/>
    <lineage>
        <taxon>Bacteria</taxon>
        <taxon>Pseudomonadati</taxon>
        <taxon>Pseudomonadota</taxon>
        <taxon>Gammaproteobacteria</taxon>
        <taxon>Methylococcales</taxon>
        <taxon>Methylococcaceae</taxon>
        <taxon>Methyloglobulus</taxon>
    </lineage>
</organism>
<sequence length="155" mass="17804">MSTYLILKWAHILSSVLLVGTGFGSAFYLYFTHRTRNIQAISEVARLVVKADFWFTTPAVIIQPLTGFAMISMAGFTMTQTWLLWTYACYALAGICWLPVVWLQLRMADMAMVAAKKNAGLPDQYWQYANYWEWLGYPAFIAMLGVYWLMVFKPV</sequence>
<keyword evidence="1" id="KW-1133">Transmembrane helix</keyword>
<keyword evidence="3" id="KW-1185">Reference proteome</keyword>
<feature type="transmembrane region" description="Helical" evidence="1">
    <location>
        <begin position="12"/>
        <end position="32"/>
    </location>
</feature>
<reference evidence="2 3" key="1">
    <citation type="journal article" date="2013" name="Genome Announc.">
        <title>Draft Genome Sequence of the Methanotrophic Gammaproteobacterium Methyloglobulus morosus DSM 22980 Strain KoM1.</title>
        <authorList>
            <person name="Poehlein A."/>
            <person name="Deutzmann J.S."/>
            <person name="Daniel R."/>
            <person name="Simeonova D.D."/>
        </authorList>
    </citation>
    <scope>NUCLEOTIDE SEQUENCE [LARGE SCALE GENOMIC DNA]</scope>
    <source>
        <strain evidence="2 3">KoM1</strain>
    </source>
</reference>
<evidence type="ECO:0000256" key="1">
    <source>
        <dbReference type="SAM" id="Phobius"/>
    </source>
</evidence>
<evidence type="ECO:0000313" key="3">
    <source>
        <dbReference type="Proteomes" id="UP000017842"/>
    </source>
</evidence>
<dbReference type="OrthoDB" id="9786302at2"/>
<protein>
    <submittedName>
        <fullName evidence="2">Integral membrane protein-like protein</fullName>
    </submittedName>
</protein>
<feature type="transmembrane region" description="Helical" evidence="1">
    <location>
        <begin position="82"/>
        <end position="103"/>
    </location>
</feature>
<keyword evidence="1" id="KW-0472">Membrane</keyword>
<dbReference type="Proteomes" id="UP000017842">
    <property type="component" value="Unassembled WGS sequence"/>
</dbReference>
<dbReference type="eggNOG" id="COG5528">
    <property type="taxonomic scope" value="Bacteria"/>
</dbReference>
<dbReference type="AlphaFoldDB" id="V5BYG5"/>
<proteinExistence type="predicted"/>
<feature type="transmembrane region" description="Helical" evidence="1">
    <location>
        <begin position="134"/>
        <end position="152"/>
    </location>
</feature>
<dbReference type="Pfam" id="PF10027">
    <property type="entry name" value="DUF2269"/>
    <property type="match status" value="1"/>
</dbReference>
<dbReference type="InterPro" id="IPR018729">
    <property type="entry name" value="DUF2269_transmembrane"/>
</dbReference>
<gene>
    <name evidence="2" type="ORF">MGMO_133c00130</name>
</gene>
<evidence type="ECO:0000313" key="2">
    <source>
        <dbReference type="EMBL" id="ESS69553.1"/>
    </source>
</evidence>
<dbReference type="PATRIC" id="fig|1116472.3.peg.3383"/>
<keyword evidence="1" id="KW-0812">Transmembrane</keyword>
<dbReference type="STRING" id="1116472.MGMO_133c00130"/>
<accession>V5BYG5</accession>
<dbReference type="EMBL" id="AYLO01000123">
    <property type="protein sequence ID" value="ESS69553.1"/>
    <property type="molecule type" value="Genomic_DNA"/>
</dbReference>